<dbReference type="EMBL" id="QJKD01000005">
    <property type="protein sequence ID" value="PXX53644.1"/>
    <property type="molecule type" value="Genomic_DNA"/>
</dbReference>
<dbReference type="GO" id="GO:0016787">
    <property type="term" value="F:hydrolase activity"/>
    <property type="evidence" value="ECO:0007669"/>
    <property type="project" value="UniProtKB-KW"/>
</dbReference>
<dbReference type="Proteomes" id="UP000248057">
    <property type="component" value="Unassembled WGS sequence"/>
</dbReference>
<organism evidence="4 5">
    <name type="scientific">Hungatella effluvii</name>
    <dbReference type="NCBI Taxonomy" id="1096246"/>
    <lineage>
        <taxon>Bacteria</taxon>
        <taxon>Bacillati</taxon>
        <taxon>Bacillota</taxon>
        <taxon>Clostridia</taxon>
        <taxon>Lachnospirales</taxon>
        <taxon>Lachnospiraceae</taxon>
        <taxon>Hungatella</taxon>
    </lineage>
</organism>
<accession>A0A2V3Y5L1</accession>
<evidence type="ECO:0000313" key="5">
    <source>
        <dbReference type="Proteomes" id="UP000248057"/>
    </source>
</evidence>
<comment type="similarity">
    <text evidence="1">Belongs to the isochorismatase family.</text>
</comment>
<dbReference type="InterPro" id="IPR050272">
    <property type="entry name" value="Isochorismatase-like_hydrls"/>
</dbReference>
<keyword evidence="2" id="KW-0378">Hydrolase</keyword>
<evidence type="ECO:0000256" key="2">
    <source>
        <dbReference type="ARBA" id="ARBA00022801"/>
    </source>
</evidence>
<dbReference type="Gene3D" id="3.40.50.850">
    <property type="entry name" value="Isochorismatase-like"/>
    <property type="match status" value="1"/>
</dbReference>
<feature type="domain" description="Isochorismatase-like" evidence="3">
    <location>
        <begin position="2"/>
        <end position="122"/>
    </location>
</feature>
<dbReference type="SUPFAM" id="SSF52499">
    <property type="entry name" value="Isochorismatase-like hydrolases"/>
    <property type="match status" value="1"/>
</dbReference>
<dbReference type="InterPro" id="IPR000868">
    <property type="entry name" value="Isochorismatase-like_dom"/>
</dbReference>
<sequence>MTALFIIDVQKGYIEKYEDGLVSNINRRIQLAAENGELVVYIKNIRKLRSGSTAYDFADGLTVSSPHLILKEKASVFSDPGLLELLHQHSVTEIEIIGIDGSCCVASSAVDACKLGFHVTLPCEFIGVQNMTKFEERKKKLAKAGITIL</sequence>
<keyword evidence="5" id="KW-1185">Reference proteome</keyword>
<gene>
    <name evidence="4" type="ORF">DFR60_105133</name>
</gene>
<evidence type="ECO:0000259" key="3">
    <source>
        <dbReference type="Pfam" id="PF00857"/>
    </source>
</evidence>
<comment type="caution">
    <text evidence="4">The sequence shown here is derived from an EMBL/GenBank/DDBJ whole genome shotgun (WGS) entry which is preliminary data.</text>
</comment>
<dbReference type="PANTHER" id="PTHR43540:SF6">
    <property type="entry name" value="ISOCHORISMATASE-LIKE DOMAIN-CONTAINING PROTEIN"/>
    <property type="match status" value="1"/>
</dbReference>
<proteinExistence type="inferred from homology"/>
<dbReference type="Pfam" id="PF00857">
    <property type="entry name" value="Isochorismatase"/>
    <property type="match status" value="1"/>
</dbReference>
<dbReference type="RefSeq" id="WP_110322977.1">
    <property type="nucleotide sequence ID" value="NZ_QJKD01000005.1"/>
</dbReference>
<dbReference type="InterPro" id="IPR036380">
    <property type="entry name" value="Isochorismatase-like_sf"/>
</dbReference>
<dbReference type="PANTHER" id="PTHR43540">
    <property type="entry name" value="PEROXYUREIDOACRYLATE/UREIDOACRYLATE AMIDOHYDROLASE-RELATED"/>
    <property type="match status" value="1"/>
</dbReference>
<protein>
    <submittedName>
        <fullName evidence="4">Nicotinamidase-related amidase</fullName>
    </submittedName>
</protein>
<name>A0A2V3Y5L1_9FIRM</name>
<dbReference type="GeneID" id="86061528"/>
<dbReference type="AlphaFoldDB" id="A0A2V3Y5L1"/>
<evidence type="ECO:0000313" key="4">
    <source>
        <dbReference type="EMBL" id="PXX53644.1"/>
    </source>
</evidence>
<reference evidence="4 5" key="1">
    <citation type="submission" date="2018-05" db="EMBL/GenBank/DDBJ databases">
        <title>Genomic Encyclopedia of Type Strains, Phase IV (KMG-IV): sequencing the most valuable type-strain genomes for metagenomic binning, comparative biology and taxonomic classification.</title>
        <authorList>
            <person name="Goeker M."/>
        </authorList>
    </citation>
    <scope>NUCLEOTIDE SEQUENCE [LARGE SCALE GENOMIC DNA]</scope>
    <source>
        <strain evidence="4 5">DSM 24995</strain>
    </source>
</reference>
<evidence type="ECO:0000256" key="1">
    <source>
        <dbReference type="ARBA" id="ARBA00006336"/>
    </source>
</evidence>